<evidence type="ECO:0000256" key="1">
    <source>
        <dbReference type="ARBA" id="ARBA00004141"/>
    </source>
</evidence>
<evidence type="ECO:0008006" key="8">
    <source>
        <dbReference type="Google" id="ProtNLM"/>
    </source>
</evidence>
<accession>A0AA39MQE3</accession>
<keyword evidence="7" id="KW-1185">Reference proteome</keyword>
<dbReference type="GeneID" id="85363391"/>
<evidence type="ECO:0000313" key="6">
    <source>
        <dbReference type="EMBL" id="KAK0442787.1"/>
    </source>
</evidence>
<dbReference type="PANTHER" id="PTHR31274:SF1">
    <property type="entry name" value="AGL149CP"/>
    <property type="match status" value="1"/>
</dbReference>
<comment type="subcellular location">
    <subcellularLocation>
        <location evidence="1">Membrane</location>
        <topology evidence="1">Multi-pass membrane protein</topology>
    </subcellularLocation>
</comment>
<evidence type="ECO:0000313" key="7">
    <source>
        <dbReference type="Proteomes" id="UP001175211"/>
    </source>
</evidence>
<feature type="transmembrane region" description="Helical" evidence="5">
    <location>
        <begin position="152"/>
        <end position="172"/>
    </location>
</feature>
<dbReference type="RefSeq" id="XP_060324474.1">
    <property type="nucleotide sequence ID" value="XM_060479843.1"/>
</dbReference>
<reference evidence="6" key="1">
    <citation type="submission" date="2023-06" db="EMBL/GenBank/DDBJ databases">
        <authorList>
            <consortium name="Lawrence Berkeley National Laboratory"/>
            <person name="Ahrendt S."/>
            <person name="Sahu N."/>
            <person name="Indic B."/>
            <person name="Wong-Bajracharya J."/>
            <person name="Merenyi Z."/>
            <person name="Ke H.-M."/>
            <person name="Monk M."/>
            <person name="Kocsube S."/>
            <person name="Drula E."/>
            <person name="Lipzen A."/>
            <person name="Balint B."/>
            <person name="Henrissat B."/>
            <person name="Andreopoulos B."/>
            <person name="Martin F.M."/>
            <person name="Harder C.B."/>
            <person name="Rigling D."/>
            <person name="Ford K.L."/>
            <person name="Foster G.D."/>
            <person name="Pangilinan J."/>
            <person name="Papanicolaou A."/>
            <person name="Barry K."/>
            <person name="LaButti K."/>
            <person name="Viragh M."/>
            <person name="Koriabine M."/>
            <person name="Yan M."/>
            <person name="Riley R."/>
            <person name="Champramary S."/>
            <person name="Plett K.L."/>
            <person name="Tsai I.J."/>
            <person name="Slot J."/>
            <person name="Sipos G."/>
            <person name="Plett J."/>
            <person name="Nagy L.G."/>
            <person name="Grigoriev I.V."/>
        </authorList>
    </citation>
    <scope>NUCLEOTIDE SEQUENCE</scope>
    <source>
        <strain evidence="6">CCBAS 213</strain>
    </source>
</reference>
<dbReference type="InterPro" id="IPR040254">
    <property type="entry name" value="Ecm3-like"/>
</dbReference>
<organism evidence="6 7">
    <name type="scientific">Armillaria tabescens</name>
    <name type="common">Ringless honey mushroom</name>
    <name type="synonym">Agaricus tabescens</name>
    <dbReference type="NCBI Taxonomy" id="1929756"/>
    <lineage>
        <taxon>Eukaryota</taxon>
        <taxon>Fungi</taxon>
        <taxon>Dikarya</taxon>
        <taxon>Basidiomycota</taxon>
        <taxon>Agaricomycotina</taxon>
        <taxon>Agaricomycetes</taxon>
        <taxon>Agaricomycetidae</taxon>
        <taxon>Agaricales</taxon>
        <taxon>Marasmiineae</taxon>
        <taxon>Physalacriaceae</taxon>
        <taxon>Desarmillaria</taxon>
    </lineage>
</organism>
<gene>
    <name evidence="6" type="ORF">EV420DRAFT_1726853</name>
</gene>
<sequence length="173" mass="19219">MSMYISIPISLIPRLKALFMEVDGGPYYHGPDGSPLLTFIIDTAQFVGNMTIPIALILLGVLFAHLKIPRLFSNMPLPAMFWVTFCKLVLLPVIGVVFTQGLTCCDVISKDALVECFVAMLLSRTPTAVNQIIVTQLYAKDHDLNTLSAFLLLQYIFMFFSTVTITAIALWLL</sequence>
<feature type="transmembrane region" description="Helical" evidence="5">
    <location>
        <begin position="46"/>
        <end position="66"/>
    </location>
</feature>
<evidence type="ECO:0000256" key="4">
    <source>
        <dbReference type="ARBA" id="ARBA00023136"/>
    </source>
</evidence>
<dbReference type="EMBL" id="JAUEPS010000062">
    <property type="protein sequence ID" value="KAK0442787.1"/>
    <property type="molecule type" value="Genomic_DNA"/>
</dbReference>
<dbReference type="GO" id="GO:0016020">
    <property type="term" value="C:membrane"/>
    <property type="evidence" value="ECO:0007669"/>
    <property type="project" value="UniProtKB-SubCell"/>
</dbReference>
<feature type="transmembrane region" description="Helical" evidence="5">
    <location>
        <begin position="78"/>
        <end position="98"/>
    </location>
</feature>
<keyword evidence="3 5" id="KW-1133">Transmembrane helix</keyword>
<evidence type="ECO:0000256" key="3">
    <source>
        <dbReference type="ARBA" id="ARBA00022989"/>
    </source>
</evidence>
<evidence type="ECO:0000256" key="5">
    <source>
        <dbReference type="SAM" id="Phobius"/>
    </source>
</evidence>
<protein>
    <recommendedName>
        <fullName evidence="8">Auxin efflux carrier</fullName>
    </recommendedName>
</protein>
<dbReference type="AlphaFoldDB" id="A0AA39MQE3"/>
<dbReference type="Pfam" id="PF03547">
    <property type="entry name" value="Mem_trans"/>
    <property type="match status" value="1"/>
</dbReference>
<dbReference type="InterPro" id="IPR004776">
    <property type="entry name" value="Mem_transp_PIN-like"/>
</dbReference>
<name>A0AA39MQE3_ARMTA</name>
<proteinExistence type="predicted"/>
<dbReference type="GO" id="GO:0055085">
    <property type="term" value="P:transmembrane transport"/>
    <property type="evidence" value="ECO:0007669"/>
    <property type="project" value="InterPro"/>
</dbReference>
<dbReference type="PANTHER" id="PTHR31274">
    <property type="entry name" value="PROTEIN ECM3"/>
    <property type="match status" value="1"/>
</dbReference>
<comment type="caution">
    <text evidence="6">The sequence shown here is derived from an EMBL/GenBank/DDBJ whole genome shotgun (WGS) entry which is preliminary data.</text>
</comment>
<evidence type="ECO:0000256" key="2">
    <source>
        <dbReference type="ARBA" id="ARBA00022692"/>
    </source>
</evidence>
<dbReference type="Proteomes" id="UP001175211">
    <property type="component" value="Unassembled WGS sequence"/>
</dbReference>
<keyword evidence="4 5" id="KW-0472">Membrane</keyword>
<keyword evidence="2 5" id="KW-0812">Transmembrane</keyword>